<keyword evidence="1 3" id="KW-0560">Oxidoreductase</keyword>
<evidence type="ECO:0000256" key="3">
    <source>
        <dbReference type="RuleBase" id="RU003719"/>
    </source>
</evidence>
<dbReference type="InterPro" id="IPR050223">
    <property type="entry name" value="D-isomer_2-hydroxyacid_DH"/>
</dbReference>
<feature type="domain" description="D-isomer specific 2-hydroxyacid dehydrogenase catalytic" evidence="4">
    <location>
        <begin position="31"/>
        <end position="221"/>
    </location>
</feature>
<protein>
    <submittedName>
        <fullName evidence="6">Uncharacterized protein</fullName>
    </submittedName>
</protein>
<dbReference type="Pfam" id="PF02826">
    <property type="entry name" value="2-Hacid_dh_C"/>
    <property type="match status" value="1"/>
</dbReference>
<evidence type="ECO:0000259" key="4">
    <source>
        <dbReference type="Pfam" id="PF00389"/>
    </source>
</evidence>
<comment type="caution">
    <text evidence="6">The sequence shown here is derived from an EMBL/GenBank/DDBJ whole genome shotgun (WGS) entry which is preliminary data.</text>
</comment>
<reference evidence="6" key="1">
    <citation type="submission" date="2021-02" db="EMBL/GenBank/DDBJ databases">
        <authorList>
            <person name="Nowell W R."/>
        </authorList>
    </citation>
    <scope>NUCLEOTIDE SEQUENCE</scope>
</reference>
<dbReference type="Gene3D" id="3.40.50.720">
    <property type="entry name" value="NAD(P)-binding Rossmann-like Domain"/>
    <property type="match status" value="3"/>
</dbReference>
<dbReference type="GO" id="GO:0051287">
    <property type="term" value="F:NAD binding"/>
    <property type="evidence" value="ECO:0007669"/>
    <property type="project" value="InterPro"/>
</dbReference>
<sequence length="224" mass="25217">MTLQPPKQRIMIENLFEDFNIETNLLHSTPYELIIIDPSGSDLLARLSPTTVAIIGVNIPNTAKLLSQLPGSIKVIVKYGVGYEKVDVDVCRRRGIEVCYTPDYGTNTVADHTVALLFAAHRRLLTFHKSIVENHQWNFKVGGELIDTKALVQALKNGQISYAALDVIEDEPNIDEELMKLENVLITPHAAWYTEESKRDLRIKALEEVLRVLRGETPTYPIPT</sequence>
<feature type="domain" description="D-isomer specific 2-hydroxyacid dehydrogenase NAD-binding" evidence="5">
    <location>
        <begin position="143"/>
        <end position="191"/>
    </location>
</feature>
<dbReference type="InterPro" id="IPR006139">
    <property type="entry name" value="D-isomer_2_OHA_DH_cat_dom"/>
</dbReference>
<evidence type="ECO:0000259" key="5">
    <source>
        <dbReference type="Pfam" id="PF02826"/>
    </source>
</evidence>
<evidence type="ECO:0000313" key="7">
    <source>
        <dbReference type="Proteomes" id="UP000663891"/>
    </source>
</evidence>
<keyword evidence="2" id="KW-0520">NAD</keyword>
<organism evidence="6 7">
    <name type="scientific">Adineta steineri</name>
    <dbReference type="NCBI Taxonomy" id="433720"/>
    <lineage>
        <taxon>Eukaryota</taxon>
        <taxon>Metazoa</taxon>
        <taxon>Spiralia</taxon>
        <taxon>Gnathifera</taxon>
        <taxon>Rotifera</taxon>
        <taxon>Eurotatoria</taxon>
        <taxon>Bdelloidea</taxon>
        <taxon>Adinetida</taxon>
        <taxon>Adinetidae</taxon>
        <taxon>Adineta</taxon>
    </lineage>
</organism>
<accession>A0A814W844</accession>
<comment type="similarity">
    <text evidence="3">Belongs to the D-isomer specific 2-hydroxyacid dehydrogenase family.</text>
</comment>
<dbReference type="AlphaFoldDB" id="A0A814W844"/>
<proteinExistence type="inferred from homology"/>
<dbReference type="GO" id="GO:0016618">
    <property type="term" value="F:hydroxypyruvate reductase [NAD(P)H] activity"/>
    <property type="evidence" value="ECO:0007669"/>
    <property type="project" value="TreeGrafter"/>
</dbReference>
<dbReference type="InterPro" id="IPR036291">
    <property type="entry name" value="NAD(P)-bd_dom_sf"/>
</dbReference>
<dbReference type="SUPFAM" id="SSF52283">
    <property type="entry name" value="Formate/glycerate dehydrogenase catalytic domain-like"/>
    <property type="match status" value="1"/>
</dbReference>
<name>A0A814W844_9BILA</name>
<dbReference type="GO" id="GO:0030267">
    <property type="term" value="F:glyoxylate reductase (NADPH) activity"/>
    <property type="evidence" value="ECO:0007669"/>
    <property type="project" value="TreeGrafter"/>
</dbReference>
<dbReference type="PANTHER" id="PTHR10996:SF178">
    <property type="entry name" value="2-HYDROXYACID DEHYDROGENASE YGL185C-RELATED"/>
    <property type="match status" value="1"/>
</dbReference>
<dbReference type="Proteomes" id="UP000663891">
    <property type="component" value="Unassembled WGS sequence"/>
</dbReference>
<dbReference type="EMBL" id="CAJNON010000326">
    <property type="protein sequence ID" value="CAF1197816.1"/>
    <property type="molecule type" value="Genomic_DNA"/>
</dbReference>
<gene>
    <name evidence="6" type="ORF">VCS650_LOCUS25441</name>
</gene>
<dbReference type="SUPFAM" id="SSF51735">
    <property type="entry name" value="NAD(P)-binding Rossmann-fold domains"/>
    <property type="match status" value="1"/>
</dbReference>
<evidence type="ECO:0000256" key="2">
    <source>
        <dbReference type="ARBA" id="ARBA00023027"/>
    </source>
</evidence>
<dbReference type="InterPro" id="IPR006140">
    <property type="entry name" value="D-isomer_DH_NAD-bd"/>
</dbReference>
<evidence type="ECO:0000256" key="1">
    <source>
        <dbReference type="ARBA" id="ARBA00023002"/>
    </source>
</evidence>
<dbReference type="GO" id="GO:0005829">
    <property type="term" value="C:cytosol"/>
    <property type="evidence" value="ECO:0007669"/>
    <property type="project" value="TreeGrafter"/>
</dbReference>
<evidence type="ECO:0000313" key="6">
    <source>
        <dbReference type="EMBL" id="CAF1197816.1"/>
    </source>
</evidence>
<dbReference type="OrthoDB" id="298012at2759"/>
<dbReference type="Pfam" id="PF00389">
    <property type="entry name" value="2-Hacid_dh"/>
    <property type="match status" value="1"/>
</dbReference>
<dbReference type="PANTHER" id="PTHR10996">
    <property type="entry name" value="2-HYDROXYACID DEHYDROGENASE-RELATED"/>
    <property type="match status" value="1"/>
</dbReference>